<dbReference type="Proteomes" id="UP000515123">
    <property type="component" value="Linkage group 18"/>
</dbReference>
<dbReference type="InterPro" id="IPR036249">
    <property type="entry name" value="Thioredoxin-like_sf"/>
</dbReference>
<evidence type="ECO:0000313" key="5">
    <source>
        <dbReference type="RefSeq" id="XP_020108822.1"/>
    </source>
</evidence>
<evidence type="ECO:0000256" key="1">
    <source>
        <dbReference type="SAM" id="Coils"/>
    </source>
</evidence>
<reference evidence="5" key="2">
    <citation type="submission" date="2025-08" db="UniProtKB">
        <authorList>
            <consortium name="RefSeq"/>
        </authorList>
    </citation>
    <scope>IDENTIFICATION</scope>
    <source>
        <tissue evidence="5">Leaf</tissue>
    </source>
</reference>
<keyword evidence="1" id="KW-0175">Coiled coil</keyword>
<feature type="signal peptide" evidence="2">
    <location>
        <begin position="1"/>
        <end position="25"/>
    </location>
</feature>
<dbReference type="GO" id="GO:0009408">
    <property type="term" value="P:response to heat"/>
    <property type="evidence" value="ECO:0007669"/>
    <property type="project" value="EnsemblPlants"/>
</dbReference>
<dbReference type="PANTHER" id="PTHR45184:SF1">
    <property type="entry name" value="DNAJ PROTEIN ERDJ3A"/>
    <property type="match status" value="1"/>
</dbReference>
<dbReference type="PROSITE" id="PS50076">
    <property type="entry name" value="DNAJ_2"/>
    <property type="match status" value="1"/>
</dbReference>
<dbReference type="GeneID" id="109724416"/>
<dbReference type="InterPro" id="IPR018253">
    <property type="entry name" value="DnaJ_domain_CS"/>
</dbReference>
<evidence type="ECO:0000259" key="3">
    <source>
        <dbReference type="PROSITE" id="PS50076"/>
    </source>
</evidence>
<dbReference type="Gramene" id="Aco001576.1.mrna1">
    <property type="protein sequence ID" value="Aco001576.1.mrna1"/>
    <property type="gene ID" value="Aco001576.1.path1"/>
</dbReference>
<dbReference type="Gene3D" id="1.10.287.110">
    <property type="entry name" value="DnaJ domain"/>
    <property type="match status" value="1"/>
</dbReference>
<dbReference type="InterPro" id="IPR001623">
    <property type="entry name" value="DnaJ_domain"/>
</dbReference>
<dbReference type="SUPFAM" id="SSF52833">
    <property type="entry name" value="Thioredoxin-like"/>
    <property type="match status" value="1"/>
</dbReference>
<dbReference type="AlphaFoldDB" id="A0A6P5GLZ4"/>
<dbReference type="CDD" id="cd06257">
    <property type="entry name" value="DnaJ"/>
    <property type="match status" value="1"/>
</dbReference>
<evidence type="ECO:0000313" key="4">
    <source>
        <dbReference type="Proteomes" id="UP000515123"/>
    </source>
</evidence>
<dbReference type="Pfam" id="PF00226">
    <property type="entry name" value="DnaJ"/>
    <property type="match status" value="1"/>
</dbReference>
<reference evidence="4" key="1">
    <citation type="journal article" date="2015" name="Nat. Genet.">
        <title>The pineapple genome and the evolution of CAM photosynthesis.</title>
        <authorList>
            <person name="Ming R."/>
            <person name="VanBuren R."/>
            <person name="Wai C.M."/>
            <person name="Tang H."/>
            <person name="Schatz M.C."/>
            <person name="Bowers J.E."/>
            <person name="Lyons E."/>
            <person name="Wang M.L."/>
            <person name="Chen J."/>
            <person name="Biggers E."/>
            <person name="Zhang J."/>
            <person name="Huang L."/>
            <person name="Zhang L."/>
            <person name="Miao W."/>
            <person name="Zhang J."/>
            <person name="Ye Z."/>
            <person name="Miao C."/>
            <person name="Lin Z."/>
            <person name="Wang H."/>
            <person name="Zhou H."/>
            <person name="Yim W.C."/>
            <person name="Priest H.D."/>
            <person name="Zheng C."/>
            <person name="Woodhouse M."/>
            <person name="Edger P.P."/>
            <person name="Guyot R."/>
            <person name="Guo H.B."/>
            <person name="Guo H."/>
            <person name="Zheng G."/>
            <person name="Singh R."/>
            <person name="Sharma A."/>
            <person name="Min X."/>
            <person name="Zheng Y."/>
            <person name="Lee H."/>
            <person name="Gurtowski J."/>
            <person name="Sedlazeck F.J."/>
            <person name="Harkess A."/>
            <person name="McKain M.R."/>
            <person name="Liao Z."/>
            <person name="Fang J."/>
            <person name="Liu J."/>
            <person name="Zhang X."/>
            <person name="Zhang Q."/>
            <person name="Hu W."/>
            <person name="Qin Y."/>
            <person name="Wang K."/>
            <person name="Chen L.Y."/>
            <person name="Shirley N."/>
            <person name="Lin Y.R."/>
            <person name="Liu L.Y."/>
            <person name="Hernandez A.G."/>
            <person name="Wright C.L."/>
            <person name="Bulone V."/>
            <person name="Tuskan G.A."/>
            <person name="Heath K."/>
            <person name="Zee F."/>
            <person name="Moore P.H."/>
            <person name="Sunkar R."/>
            <person name="Leebens-Mack J.H."/>
            <person name="Mockler T."/>
            <person name="Bennetzen J.L."/>
            <person name="Freeling M."/>
            <person name="Sankoff D."/>
            <person name="Paterson A.H."/>
            <person name="Zhu X."/>
            <person name="Yang X."/>
            <person name="Smith J.A."/>
            <person name="Cushman J.C."/>
            <person name="Paull R.E."/>
            <person name="Yu Q."/>
        </authorList>
    </citation>
    <scope>NUCLEOTIDE SEQUENCE [LARGE SCALE GENOMIC DNA]</scope>
    <source>
        <strain evidence="4">cv. F153</strain>
    </source>
</reference>
<dbReference type="PANTHER" id="PTHR45184">
    <property type="entry name" value="DNAJ PROTEIN ERDJ3A"/>
    <property type="match status" value="1"/>
</dbReference>
<feature type="coiled-coil region" evidence="1">
    <location>
        <begin position="397"/>
        <end position="431"/>
    </location>
</feature>
<feature type="chain" id="PRO_5027990904" evidence="2">
    <location>
        <begin position="26"/>
        <end position="572"/>
    </location>
</feature>
<dbReference type="SMART" id="SM00271">
    <property type="entry name" value="DnaJ"/>
    <property type="match status" value="1"/>
</dbReference>
<name>A0A6P5GLZ4_ANACO</name>
<keyword evidence="2" id="KW-0732">Signal</keyword>
<proteinExistence type="predicted"/>
<dbReference type="Gene3D" id="3.40.30.10">
    <property type="entry name" value="Glutaredoxin"/>
    <property type="match status" value="1"/>
</dbReference>
<dbReference type="GO" id="GO:0005788">
    <property type="term" value="C:endoplasmic reticulum lumen"/>
    <property type="evidence" value="ECO:0007669"/>
    <property type="project" value="EnsemblPlants"/>
</dbReference>
<dbReference type="OrthoDB" id="10250354at2759"/>
<protein>
    <submittedName>
        <fullName evidence="5">DnaJ protein ERDJ3A</fullName>
    </submittedName>
</protein>
<gene>
    <name evidence="5" type="primary">LOC109724416</name>
</gene>
<dbReference type="PRINTS" id="PR00625">
    <property type="entry name" value="JDOMAIN"/>
</dbReference>
<dbReference type="GO" id="GO:0009860">
    <property type="term" value="P:pollen tube growth"/>
    <property type="evidence" value="ECO:0007669"/>
    <property type="project" value="EnsemblPlants"/>
</dbReference>
<dbReference type="SUPFAM" id="SSF46565">
    <property type="entry name" value="Chaperone J-domain"/>
    <property type="match status" value="1"/>
</dbReference>
<dbReference type="InterPro" id="IPR036869">
    <property type="entry name" value="J_dom_sf"/>
</dbReference>
<feature type="domain" description="J" evidence="3">
    <location>
        <begin position="29"/>
        <end position="93"/>
    </location>
</feature>
<dbReference type="RefSeq" id="XP_020108822.1">
    <property type="nucleotide sequence ID" value="XM_020253233.1"/>
</dbReference>
<organism evidence="4 5">
    <name type="scientific">Ananas comosus</name>
    <name type="common">Pineapple</name>
    <name type="synonym">Ananas ananas</name>
    <dbReference type="NCBI Taxonomy" id="4615"/>
    <lineage>
        <taxon>Eukaryota</taxon>
        <taxon>Viridiplantae</taxon>
        <taxon>Streptophyta</taxon>
        <taxon>Embryophyta</taxon>
        <taxon>Tracheophyta</taxon>
        <taxon>Spermatophyta</taxon>
        <taxon>Magnoliopsida</taxon>
        <taxon>Liliopsida</taxon>
        <taxon>Poales</taxon>
        <taxon>Bromeliaceae</taxon>
        <taxon>Bromelioideae</taxon>
        <taxon>Ananas</taxon>
    </lineage>
</organism>
<dbReference type="GO" id="GO:0016491">
    <property type="term" value="F:oxidoreductase activity"/>
    <property type="evidence" value="ECO:0007669"/>
    <property type="project" value="EnsemblPlants"/>
</dbReference>
<dbReference type="PROSITE" id="PS00636">
    <property type="entry name" value="DNAJ_1"/>
    <property type="match status" value="1"/>
</dbReference>
<dbReference type="InterPro" id="IPR052842">
    <property type="entry name" value="ER_Co-chaperone"/>
</dbReference>
<accession>A0A6P5GLZ4</accession>
<keyword evidence="4" id="KW-1185">Reference proteome</keyword>
<evidence type="ECO:0000256" key="2">
    <source>
        <dbReference type="SAM" id="SignalP"/>
    </source>
</evidence>
<sequence length="572" mass="63350">MARRFLAPSFFFFVLLLHLSVPGDAKTRDPYKVLGVDKNASQRDIQKAFHKLSLQYHPDKNKAKGAQEKFAEINNAYEILSDEEKRKNYDLYGDEKGTPVYDAGFNGGNFGNHEGYTHFTSGGPGNGWQSTGGQGNTKTFSFSFSGDPTASGNPFGFGFGDLFSRFFGGGMKSESQSGFSNFGGSKSKSASPRKIEDVNLQFFNKQIRDQGMTWLLLFYTPSAKGYDVLESVVQDVADMLDGVIKAGKINCVSEKTLCQEVGTSSSKRARLFIYSYISSDKGSLLEYTGDLDTKSLKLFCQDHLPRFSKKVEIGKNDFPSSTSEKLPQVLLLSTRKDAPAIWRVVSGLYHKRFIFYHAEVHDVSHPWLKKLGVRDLPAIMGRTVNGEQHLLGAGIAAKDLKSGVKDLKSLLESFEKKSKKATNQAKKSSETEPEGANVPLLTPSNFDDICGDKTSLCIIGAYRSSKAKEKLEKILTAISQKTLVRRQDRVISSGKSISYSLLDAAKHSSFLYSFDKSGYKSYDKLLVAYKPHRGNFAAFTGEITMEKAEEFVGSVLNGDIQLSKIRRKPVLK</sequence>